<dbReference type="InterPro" id="IPR051871">
    <property type="entry name" value="GMC_Oxidoreductase-Related"/>
</dbReference>
<protein>
    <recommendedName>
        <fullName evidence="1">Glucose-methanol-choline oxidoreductase N-terminal domain-containing protein</fullName>
    </recommendedName>
</protein>
<dbReference type="PANTHER" id="PTHR45968">
    <property type="entry name" value="OSJNBA0019K04.7 PROTEIN"/>
    <property type="match status" value="1"/>
</dbReference>
<organism evidence="2">
    <name type="scientific">Ananas comosus var. bracteatus</name>
    <name type="common">red pineapple</name>
    <dbReference type="NCBI Taxonomy" id="296719"/>
    <lineage>
        <taxon>Eukaryota</taxon>
        <taxon>Viridiplantae</taxon>
        <taxon>Streptophyta</taxon>
        <taxon>Embryophyta</taxon>
        <taxon>Tracheophyta</taxon>
        <taxon>Spermatophyta</taxon>
        <taxon>Magnoliopsida</taxon>
        <taxon>Liliopsida</taxon>
        <taxon>Poales</taxon>
        <taxon>Bromeliaceae</taxon>
        <taxon>Bromelioideae</taxon>
        <taxon>Ananas</taxon>
    </lineage>
</organism>
<dbReference type="InterPro" id="IPR036188">
    <property type="entry name" value="FAD/NAD-bd_sf"/>
</dbReference>
<dbReference type="InterPro" id="IPR000172">
    <property type="entry name" value="GMC_OxRdtase_N"/>
</dbReference>
<evidence type="ECO:0000313" key="2">
    <source>
        <dbReference type="EMBL" id="CAD1846541.1"/>
    </source>
</evidence>
<dbReference type="SUPFAM" id="SSF51905">
    <property type="entry name" value="FAD/NAD(P)-binding domain"/>
    <property type="match status" value="1"/>
</dbReference>
<dbReference type="AlphaFoldDB" id="A0A6V7QUK3"/>
<dbReference type="GO" id="GO:0050660">
    <property type="term" value="F:flavin adenine dinucleotide binding"/>
    <property type="evidence" value="ECO:0007669"/>
    <property type="project" value="InterPro"/>
</dbReference>
<dbReference type="PANTHER" id="PTHR45968:SF5">
    <property type="entry name" value="PROTEIN HOTHEAD"/>
    <property type="match status" value="1"/>
</dbReference>
<gene>
    <name evidence="2" type="ORF">CB5_LOCUS29752</name>
</gene>
<dbReference type="PROSITE" id="PS00624">
    <property type="entry name" value="GMC_OXRED_2"/>
    <property type="match status" value="1"/>
</dbReference>
<sequence>MHPPKIYCSNLPNLRLSTAYVEAAGWDGKLVNESYPWVEDRIVHWPKIAPWQAALKDGLLEAGVSPFNGYTFDHLYGTKKLIFDTTGPRPKAVGVEFNDEKGETHRAFLNQDKDSEIILSAGALGSPQLLLLSGIGPKEDLEKLNISVILDNPHVGRGCRITP</sequence>
<proteinExistence type="predicted"/>
<dbReference type="Pfam" id="PF00732">
    <property type="entry name" value="GMC_oxred_N"/>
    <property type="match status" value="1"/>
</dbReference>
<dbReference type="GO" id="GO:0016614">
    <property type="term" value="F:oxidoreductase activity, acting on CH-OH group of donors"/>
    <property type="evidence" value="ECO:0007669"/>
    <property type="project" value="InterPro"/>
</dbReference>
<accession>A0A6V7QUK3</accession>
<evidence type="ECO:0000259" key="1">
    <source>
        <dbReference type="PROSITE" id="PS00624"/>
    </source>
</evidence>
<reference evidence="2" key="1">
    <citation type="submission" date="2020-07" db="EMBL/GenBank/DDBJ databases">
        <authorList>
            <person name="Lin J."/>
        </authorList>
    </citation>
    <scope>NUCLEOTIDE SEQUENCE</scope>
</reference>
<feature type="domain" description="Glucose-methanol-choline oxidoreductase N-terminal" evidence="1">
    <location>
        <begin position="122"/>
        <end position="136"/>
    </location>
</feature>
<dbReference type="EMBL" id="CAJEUB010000019">
    <property type="protein sequence ID" value="CAD1846541.1"/>
    <property type="molecule type" value="Genomic_DNA"/>
</dbReference>
<name>A0A6V7QUK3_ANACO</name>
<dbReference type="Gene3D" id="3.50.50.60">
    <property type="entry name" value="FAD/NAD(P)-binding domain"/>
    <property type="match status" value="1"/>
</dbReference>